<dbReference type="Gene3D" id="3.30.920.30">
    <property type="entry name" value="Hypothetical protein"/>
    <property type="match status" value="1"/>
</dbReference>
<dbReference type="RefSeq" id="WP_193801930.1">
    <property type="nucleotide sequence ID" value="NZ_JADEWC010000042.1"/>
</dbReference>
<dbReference type="Proteomes" id="UP000654604">
    <property type="component" value="Unassembled WGS sequence"/>
</dbReference>
<keyword evidence="2" id="KW-1277">Toxin-antitoxin system</keyword>
<dbReference type="SUPFAM" id="SSF54786">
    <property type="entry name" value="YcfA/nrd intein domain"/>
    <property type="match status" value="1"/>
</dbReference>
<keyword evidence="6" id="KW-0694">RNA-binding</keyword>
<dbReference type="EMBL" id="JADEWC010000042">
    <property type="protein sequence ID" value="MBE9223707.1"/>
    <property type="molecule type" value="Genomic_DNA"/>
</dbReference>
<evidence type="ECO:0000256" key="2">
    <source>
        <dbReference type="ARBA" id="ARBA00022649"/>
    </source>
</evidence>
<dbReference type="InterPro" id="IPR038570">
    <property type="entry name" value="HicA_sf"/>
</dbReference>
<evidence type="ECO:0000256" key="4">
    <source>
        <dbReference type="ARBA" id="ARBA00022759"/>
    </source>
</evidence>
<evidence type="ECO:0000256" key="7">
    <source>
        <dbReference type="ARBA" id="ARBA00023016"/>
    </source>
</evidence>
<comment type="similarity">
    <text evidence="1">Belongs to the HicA mRNA interferase family.</text>
</comment>
<keyword evidence="3" id="KW-0540">Nuclease</keyword>
<evidence type="ECO:0000313" key="8">
    <source>
        <dbReference type="EMBL" id="MBE9223707.1"/>
    </source>
</evidence>
<dbReference type="InterPro" id="IPR012933">
    <property type="entry name" value="HicA_mRNA_interferase"/>
</dbReference>
<sequence length="71" mass="8252">MPRKIRELKSLLKKAGFVYRTAKGSHTRWYHELLPEDPITISGNDGDDAQKYLEKQINQKLAKLKKIKEGK</sequence>
<evidence type="ECO:0000256" key="3">
    <source>
        <dbReference type="ARBA" id="ARBA00022722"/>
    </source>
</evidence>
<evidence type="ECO:0000256" key="1">
    <source>
        <dbReference type="ARBA" id="ARBA00006620"/>
    </source>
</evidence>
<keyword evidence="4" id="KW-0255">Endonuclease</keyword>
<evidence type="ECO:0000256" key="6">
    <source>
        <dbReference type="ARBA" id="ARBA00022884"/>
    </source>
</evidence>
<dbReference type="Pfam" id="PF07927">
    <property type="entry name" value="HicA_toxin"/>
    <property type="match status" value="1"/>
</dbReference>
<name>A0ABR9V727_9CHRO</name>
<gene>
    <name evidence="8" type="ORF">IQ215_13465</name>
</gene>
<comment type="caution">
    <text evidence="8">The sequence shown here is derived from an EMBL/GenBank/DDBJ whole genome shotgun (WGS) entry which is preliminary data.</text>
</comment>
<reference evidence="8 9" key="1">
    <citation type="submission" date="2020-10" db="EMBL/GenBank/DDBJ databases">
        <authorList>
            <person name="Castelo-Branco R."/>
            <person name="Eusebio N."/>
            <person name="Adriana R."/>
            <person name="Vieira A."/>
            <person name="Brugerolle De Fraissinette N."/>
            <person name="Rezende De Castro R."/>
            <person name="Schneider M.P."/>
            <person name="Vasconcelos V."/>
            <person name="Leao P.N."/>
        </authorList>
    </citation>
    <scope>NUCLEOTIDE SEQUENCE [LARGE SCALE GENOMIC DNA]</scope>
    <source>
        <strain evidence="8 9">LEGE 03274</strain>
    </source>
</reference>
<evidence type="ECO:0000313" key="9">
    <source>
        <dbReference type="Proteomes" id="UP000654604"/>
    </source>
</evidence>
<protein>
    <submittedName>
        <fullName evidence="8">Type II toxin-antitoxin system HicA family toxin</fullName>
    </submittedName>
</protein>
<proteinExistence type="inferred from homology"/>
<keyword evidence="5" id="KW-0378">Hydrolase</keyword>
<accession>A0ABR9V727</accession>
<evidence type="ECO:0000256" key="5">
    <source>
        <dbReference type="ARBA" id="ARBA00022801"/>
    </source>
</evidence>
<keyword evidence="7" id="KW-0346">Stress response</keyword>
<keyword evidence="9" id="KW-1185">Reference proteome</keyword>
<organism evidence="8 9">
    <name type="scientific">Cyanobacterium stanieri LEGE 03274</name>
    <dbReference type="NCBI Taxonomy" id="1828756"/>
    <lineage>
        <taxon>Bacteria</taxon>
        <taxon>Bacillati</taxon>
        <taxon>Cyanobacteriota</taxon>
        <taxon>Cyanophyceae</taxon>
        <taxon>Oscillatoriophycideae</taxon>
        <taxon>Chroococcales</taxon>
        <taxon>Geminocystaceae</taxon>
        <taxon>Cyanobacterium</taxon>
    </lineage>
</organism>